<comment type="caution">
    <text evidence="1">The sequence shown here is derived from an EMBL/GenBank/DDBJ whole genome shotgun (WGS) entry which is preliminary data.</text>
</comment>
<reference evidence="1" key="1">
    <citation type="submission" date="2022-04" db="EMBL/GenBank/DDBJ databases">
        <title>Genome of the entomopathogenic fungus Entomophthora muscae.</title>
        <authorList>
            <person name="Elya C."/>
            <person name="Lovett B.R."/>
            <person name="Lee E."/>
            <person name="Macias A.M."/>
            <person name="Hajek A.E."/>
            <person name="De Bivort B.L."/>
            <person name="Kasson M.T."/>
            <person name="De Fine Licht H.H."/>
            <person name="Stajich J.E."/>
        </authorList>
    </citation>
    <scope>NUCLEOTIDE SEQUENCE</scope>
    <source>
        <strain evidence="1">Berkeley</strain>
    </source>
</reference>
<keyword evidence="1" id="KW-0328">Glycosyltransferase</keyword>
<keyword evidence="2" id="KW-1185">Reference proteome</keyword>
<dbReference type="EC" id="2.4.1.145" evidence="1"/>
<name>A0ACC2TRV4_9FUNG</name>
<protein>
    <submittedName>
        <fullName evidence="1">Dephospho-CoA kinase (Dephosphocoenzyme A kinase) (COAE)</fullName>
        <ecNumber evidence="1">2.4.1.145</ecNumber>
    </submittedName>
</protein>
<gene>
    <name evidence="1" type="primary">COA5</name>
    <name evidence="1" type="ORF">DSO57_1018904</name>
</gene>
<sequence>MPSCSQVREELVQCMQKSPCMEKYGYPIKKCFEKEYQIYVPEECQAIRKAYSSCKRTLINMRYRFRGVTSSNSE</sequence>
<proteinExistence type="predicted"/>
<dbReference type="Proteomes" id="UP001165960">
    <property type="component" value="Unassembled WGS sequence"/>
</dbReference>
<keyword evidence="1" id="KW-0808">Transferase</keyword>
<dbReference type="EMBL" id="QTSX02002213">
    <property type="protein sequence ID" value="KAJ9077211.1"/>
    <property type="molecule type" value="Genomic_DNA"/>
</dbReference>
<accession>A0ACC2TRV4</accession>
<organism evidence="1 2">
    <name type="scientific">Entomophthora muscae</name>
    <dbReference type="NCBI Taxonomy" id="34485"/>
    <lineage>
        <taxon>Eukaryota</taxon>
        <taxon>Fungi</taxon>
        <taxon>Fungi incertae sedis</taxon>
        <taxon>Zoopagomycota</taxon>
        <taxon>Entomophthoromycotina</taxon>
        <taxon>Entomophthoromycetes</taxon>
        <taxon>Entomophthorales</taxon>
        <taxon>Entomophthoraceae</taxon>
        <taxon>Entomophthora</taxon>
    </lineage>
</organism>
<evidence type="ECO:0000313" key="2">
    <source>
        <dbReference type="Proteomes" id="UP001165960"/>
    </source>
</evidence>
<evidence type="ECO:0000313" key="1">
    <source>
        <dbReference type="EMBL" id="KAJ9077211.1"/>
    </source>
</evidence>
<keyword evidence="1" id="KW-0418">Kinase</keyword>